<dbReference type="SUPFAM" id="SSF52172">
    <property type="entry name" value="CheY-like"/>
    <property type="match status" value="1"/>
</dbReference>
<dbReference type="PROSITE" id="PS50110">
    <property type="entry name" value="RESPONSE_REGULATORY"/>
    <property type="match status" value="1"/>
</dbReference>
<evidence type="ECO:0000256" key="1">
    <source>
        <dbReference type="PROSITE-ProRule" id="PRU00169"/>
    </source>
</evidence>
<feature type="domain" description="Response regulatory" evidence="2">
    <location>
        <begin position="26"/>
        <end position="141"/>
    </location>
</feature>
<dbReference type="Gene3D" id="3.40.50.2300">
    <property type="match status" value="1"/>
</dbReference>
<dbReference type="Proteomes" id="UP001165366">
    <property type="component" value="Unassembled WGS sequence"/>
</dbReference>
<dbReference type="RefSeq" id="WP_237853281.1">
    <property type="nucleotide sequence ID" value="NZ_JAKLWS010000007.1"/>
</dbReference>
<dbReference type="EMBL" id="JAKLWS010000007">
    <property type="protein sequence ID" value="MCG2588439.1"/>
    <property type="molecule type" value="Genomic_DNA"/>
</dbReference>
<accession>A0ABS9KC52</accession>
<evidence type="ECO:0000259" key="2">
    <source>
        <dbReference type="PROSITE" id="PS50110"/>
    </source>
</evidence>
<evidence type="ECO:0000313" key="3">
    <source>
        <dbReference type="EMBL" id="MCG2588439.1"/>
    </source>
</evidence>
<reference evidence="3" key="1">
    <citation type="submission" date="2022-01" db="EMBL/GenBank/DDBJ databases">
        <authorList>
            <person name="Wang Y."/>
        </authorList>
    </citation>
    <scope>NUCLEOTIDE SEQUENCE</scope>
    <source>
        <strain evidence="3">WB101</strain>
    </source>
</reference>
<gene>
    <name evidence="3" type="ORF">L6773_07685</name>
</gene>
<name>A0ABS9KC52_9BACT</name>
<feature type="modified residue" description="4-aspartylphosphate" evidence="1">
    <location>
        <position position="76"/>
    </location>
</feature>
<organism evidence="3 4">
    <name type="scientific">Rhodohalobacter sulfatireducens</name>
    <dbReference type="NCBI Taxonomy" id="2911366"/>
    <lineage>
        <taxon>Bacteria</taxon>
        <taxon>Pseudomonadati</taxon>
        <taxon>Balneolota</taxon>
        <taxon>Balneolia</taxon>
        <taxon>Balneolales</taxon>
        <taxon>Balneolaceae</taxon>
        <taxon>Rhodohalobacter</taxon>
    </lineage>
</organism>
<dbReference type="InterPro" id="IPR001789">
    <property type="entry name" value="Sig_transdc_resp-reg_receiver"/>
</dbReference>
<comment type="caution">
    <text evidence="3">The sequence shown here is derived from an EMBL/GenBank/DDBJ whole genome shotgun (WGS) entry which is preliminary data.</text>
</comment>
<reference evidence="3" key="2">
    <citation type="submission" date="2024-05" db="EMBL/GenBank/DDBJ databases">
        <title>Rhodohalobacter halophilus gen. nov., sp. nov., a moderately halophilic member of the family Balneolaceae.</title>
        <authorList>
            <person name="Xia J."/>
        </authorList>
    </citation>
    <scope>NUCLEOTIDE SEQUENCE</scope>
    <source>
        <strain evidence="3">WB101</strain>
    </source>
</reference>
<sequence length="142" mass="16437">MKDFSRIFFVGCGSNYDNKHMRSNSKILIVEDELVLQLMLEHMLKKMGFEQFGTATKGSTAIQKAKEDSYDLILMDIMLQDDIDGIEAYREIKKEKEIPVIYITGNTDPRNKEKANNIGYHDYLGKPITFSHLKNSIERLKK</sequence>
<keyword evidence="4" id="KW-1185">Reference proteome</keyword>
<keyword evidence="1" id="KW-0597">Phosphoprotein</keyword>
<protein>
    <submittedName>
        <fullName evidence="3">Response regulator</fullName>
    </submittedName>
</protein>
<dbReference type="InterPro" id="IPR011006">
    <property type="entry name" value="CheY-like_superfamily"/>
</dbReference>
<dbReference type="PANTHER" id="PTHR43228">
    <property type="entry name" value="TWO-COMPONENT RESPONSE REGULATOR"/>
    <property type="match status" value="1"/>
</dbReference>
<proteinExistence type="predicted"/>
<dbReference type="Pfam" id="PF00072">
    <property type="entry name" value="Response_reg"/>
    <property type="match status" value="1"/>
</dbReference>
<dbReference type="SMART" id="SM00448">
    <property type="entry name" value="REC"/>
    <property type="match status" value="1"/>
</dbReference>
<evidence type="ECO:0000313" key="4">
    <source>
        <dbReference type="Proteomes" id="UP001165366"/>
    </source>
</evidence>
<dbReference type="InterPro" id="IPR052048">
    <property type="entry name" value="ST_Response_Regulator"/>
</dbReference>
<dbReference type="PANTHER" id="PTHR43228:SF6">
    <property type="entry name" value="RESPONSE REGULATOR RECEIVER"/>
    <property type="match status" value="1"/>
</dbReference>
<dbReference type="CDD" id="cd17534">
    <property type="entry name" value="REC_DC-like"/>
    <property type="match status" value="1"/>
</dbReference>